<dbReference type="PROSITE" id="PS01247">
    <property type="entry name" value="IUNH"/>
    <property type="match status" value="1"/>
</dbReference>
<dbReference type="GO" id="GO:0005829">
    <property type="term" value="C:cytosol"/>
    <property type="evidence" value="ECO:0007669"/>
    <property type="project" value="TreeGrafter"/>
</dbReference>
<evidence type="ECO:0000259" key="3">
    <source>
        <dbReference type="Pfam" id="PF01156"/>
    </source>
</evidence>
<proteinExistence type="predicted"/>
<dbReference type="SUPFAM" id="SSF53590">
    <property type="entry name" value="Nucleoside hydrolase"/>
    <property type="match status" value="1"/>
</dbReference>
<evidence type="ECO:0000313" key="4">
    <source>
        <dbReference type="EMBL" id="MBC5580602.1"/>
    </source>
</evidence>
<dbReference type="GO" id="GO:0045437">
    <property type="term" value="F:uridine nucleosidase activity"/>
    <property type="evidence" value="ECO:0007669"/>
    <property type="project" value="UniProtKB-ARBA"/>
</dbReference>
<organism evidence="4 5">
    <name type="scientific">Anaerofilum hominis</name>
    <dbReference type="NCBI Taxonomy" id="2763016"/>
    <lineage>
        <taxon>Bacteria</taxon>
        <taxon>Bacillati</taxon>
        <taxon>Bacillota</taxon>
        <taxon>Clostridia</taxon>
        <taxon>Eubacteriales</taxon>
        <taxon>Oscillospiraceae</taxon>
        <taxon>Anaerofilum</taxon>
    </lineage>
</organism>
<feature type="domain" description="Inosine/uridine-preferring nucleoside hydrolase" evidence="3">
    <location>
        <begin position="4"/>
        <end position="316"/>
    </location>
</feature>
<accession>A0A923I7X8</accession>
<dbReference type="Gene3D" id="3.90.245.10">
    <property type="entry name" value="Ribonucleoside hydrolase-like"/>
    <property type="match status" value="1"/>
</dbReference>
<comment type="caution">
    <text evidence="4">The sequence shown here is derived from an EMBL/GenBank/DDBJ whole genome shotgun (WGS) entry which is preliminary data.</text>
</comment>
<keyword evidence="5" id="KW-1185">Reference proteome</keyword>
<dbReference type="InterPro" id="IPR001910">
    <property type="entry name" value="Inosine/uridine_hydrolase_dom"/>
</dbReference>
<dbReference type="AlphaFoldDB" id="A0A923I7X8"/>
<evidence type="ECO:0000256" key="1">
    <source>
        <dbReference type="ARBA" id="ARBA00022801"/>
    </source>
</evidence>
<evidence type="ECO:0000256" key="2">
    <source>
        <dbReference type="ARBA" id="ARBA00023295"/>
    </source>
</evidence>
<dbReference type="InterPro" id="IPR023186">
    <property type="entry name" value="IUNH"/>
</dbReference>
<reference evidence="4" key="1">
    <citation type="submission" date="2020-08" db="EMBL/GenBank/DDBJ databases">
        <title>Genome public.</title>
        <authorList>
            <person name="Liu C."/>
            <person name="Sun Q."/>
        </authorList>
    </citation>
    <scope>NUCLEOTIDE SEQUENCE</scope>
    <source>
        <strain evidence="4">BX8</strain>
    </source>
</reference>
<dbReference type="InterPro" id="IPR015910">
    <property type="entry name" value="I/U_nuclsd_hydro_CS"/>
</dbReference>
<keyword evidence="1 4" id="KW-0378">Hydrolase</keyword>
<sequence>MRKIIMDVDTGTDDAIAIMAAVMAPQIEVAALCTVHGNTSVSNTTKNTLRAAFAAGREDIPVYPGAAGPMVKDLSEVRRIPVPEPVLGGTAEVDGVTVSMNPDLLPLPDPSCAPQATPAPLYYLEFLRTTTEKVTIVATGALTNLGLALSLDPMLAEKIEELVIMGGGVKKSNITASAEANFYKDPEAAAIVLQCGAPITLCTLDATHSCALTESHERRLRAIGNTAAVFTANDVRARRESYARFQPLERAGTAPIHDALCIAYLIDPTVLTCVEDAACMVECSEGIGDGRLQVDTRSFHAAPNVRLVTQADPDKMCDILAEVFSGRGGVTG</sequence>
<dbReference type="EMBL" id="JACONZ010000001">
    <property type="protein sequence ID" value="MBC5580602.1"/>
    <property type="molecule type" value="Genomic_DNA"/>
</dbReference>
<dbReference type="GO" id="GO:0008477">
    <property type="term" value="F:purine nucleosidase activity"/>
    <property type="evidence" value="ECO:0007669"/>
    <property type="project" value="TreeGrafter"/>
</dbReference>
<evidence type="ECO:0000313" key="5">
    <source>
        <dbReference type="Proteomes" id="UP000659630"/>
    </source>
</evidence>
<name>A0A923I7X8_9FIRM</name>
<dbReference type="RefSeq" id="WP_186886942.1">
    <property type="nucleotide sequence ID" value="NZ_JACONZ010000001.1"/>
</dbReference>
<dbReference type="PANTHER" id="PTHR12304:SF4">
    <property type="entry name" value="URIDINE NUCLEOSIDASE"/>
    <property type="match status" value="1"/>
</dbReference>
<dbReference type="GO" id="GO:0006152">
    <property type="term" value="P:purine nucleoside catabolic process"/>
    <property type="evidence" value="ECO:0007669"/>
    <property type="project" value="TreeGrafter"/>
</dbReference>
<dbReference type="PANTHER" id="PTHR12304">
    <property type="entry name" value="INOSINE-URIDINE PREFERRING NUCLEOSIDE HYDROLASE"/>
    <property type="match status" value="1"/>
</dbReference>
<dbReference type="Pfam" id="PF01156">
    <property type="entry name" value="IU_nuc_hydro"/>
    <property type="match status" value="1"/>
</dbReference>
<protein>
    <submittedName>
        <fullName evidence="4">Nucleoside hydrolase</fullName>
    </submittedName>
</protein>
<dbReference type="InterPro" id="IPR036452">
    <property type="entry name" value="Ribo_hydro-like"/>
</dbReference>
<keyword evidence="2" id="KW-0326">Glycosidase</keyword>
<gene>
    <name evidence="4" type="ORF">H8S23_03700</name>
</gene>
<dbReference type="Proteomes" id="UP000659630">
    <property type="component" value="Unassembled WGS sequence"/>
</dbReference>